<dbReference type="InterPro" id="IPR038461">
    <property type="entry name" value="Schlafen_AlbA_2_dom_sf"/>
</dbReference>
<evidence type="ECO:0000313" key="2">
    <source>
        <dbReference type="EMBL" id="MCW3804089.1"/>
    </source>
</evidence>
<protein>
    <submittedName>
        <fullName evidence="2">ATP-binding protein</fullName>
    </submittedName>
</protein>
<dbReference type="AlphaFoldDB" id="A0AAE3MAM4"/>
<reference evidence="2" key="1">
    <citation type="submission" date="2022-10" db="EMBL/GenBank/DDBJ databases">
        <authorList>
            <person name="Yu W.X."/>
        </authorList>
    </citation>
    <scope>NUCLEOTIDE SEQUENCE</scope>
    <source>
        <strain evidence="2">D04</strain>
    </source>
</reference>
<dbReference type="InterPro" id="IPR007421">
    <property type="entry name" value="Schlafen_AlbA_2_dom"/>
</dbReference>
<dbReference type="PANTHER" id="PTHR30595">
    <property type="entry name" value="GLPR-RELATED TRANSCRIPTIONAL REPRESSOR"/>
    <property type="match status" value="1"/>
</dbReference>
<proteinExistence type="predicted"/>
<organism evidence="2 3">
    <name type="scientific">Plebeiibacterium marinum</name>
    <dbReference type="NCBI Taxonomy" id="2992111"/>
    <lineage>
        <taxon>Bacteria</taxon>
        <taxon>Pseudomonadati</taxon>
        <taxon>Bacteroidota</taxon>
        <taxon>Bacteroidia</taxon>
        <taxon>Marinilabiliales</taxon>
        <taxon>Marinilabiliaceae</taxon>
        <taxon>Plebeiibacterium</taxon>
    </lineage>
</organism>
<dbReference type="PANTHER" id="PTHR30595:SF6">
    <property type="entry name" value="SCHLAFEN ALBA-2 DOMAIN-CONTAINING PROTEIN"/>
    <property type="match status" value="1"/>
</dbReference>
<dbReference type="GO" id="GO:0005524">
    <property type="term" value="F:ATP binding"/>
    <property type="evidence" value="ECO:0007669"/>
    <property type="project" value="UniProtKB-KW"/>
</dbReference>
<keyword evidence="2" id="KW-0547">Nucleotide-binding</keyword>
<gene>
    <name evidence="2" type="ORF">OM074_00540</name>
</gene>
<dbReference type="Pfam" id="PF04326">
    <property type="entry name" value="SLFN_AlbA_2"/>
    <property type="match status" value="1"/>
</dbReference>
<evidence type="ECO:0000259" key="1">
    <source>
        <dbReference type="Pfam" id="PF04326"/>
    </source>
</evidence>
<comment type="caution">
    <text evidence="2">The sequence shown here is derived from an EMBL/GenBank/DDBJ whole genome shotgun (WGS) entry which is preliminary data.</text>
</comment>
<dbReference type="EMBL" id="JAPDPI010000001">
    <property type="protein sequence ID" value="MCW3804089.1"/>
    <property type="molecule type" value="Genomic_DNA"/>
</dbReference>
<keyword evidence="3" id="KW-1185">Reference proteome</keyword>
<sequence>MRNKKLQEKIDQGEHLHQDFKYAINDSKKIARSLAAFANTEGGSLLVGVKDNGKIAGVSSEEEFYMIEAAAQMYCRPPVNFQVFEWQSEGKTVMEIIIPPSIEKPHKAPNKENKYLVYVRVKDQNLLANKILLEYWKAKKKNKENLFQINHAEKFLLDFLSKNESITFSQFYKKAKISRYKAERIMVSLLCMNIIKIHISEKQITYSLVSTEGSSLPSSFE</sequence>
<keyword evidence="2" id="KW-0067">ATP-binding</keyword>
<dbReference type="Gene3D" id="3.30.950.30">
    <property type="entry name" value="Schlafen, AAA domain"/>
    <property type="match status" value="1"/>
</dbReference>
<name>A0AAE3MAM4_9BACT</name>
<dbReference type="Proteomes" id="UP001207408">
    <property type="component" value="Unassembled WGS sequence"/>
</dbReference>
<feature type="domain" description="Schlafen AlbA-2" evidence="1">
    <location>
        <begin position="14"/>
        <end position="127"/>
    </location>
</feature>
<accession>A0AAE3MAM4</accession>
<evidence type="ECO:0000313" key="3">
    <source>
        <dbReference type="Proteomes" id="UP001207408"/>
    </source>
</evidence>
<dbReference type="RefSeq" id="WP_301197312.1">
    <property type="nucleotide sequence ID" value="NZ_JAPDPI010000001.1"/>
</dbReference>